<evidence type="ECO:0000313" key="2">
    <source>
        <dbReference type="Proteomes" id="UP000002281"/>
    </source>
</evidence>
<organism evidence="1 2">
    <name type="scientific">Equus caballus</name>
    <name type="common">Horse</name>
    <dbReference type="NCBI Taxonomy" id="9796"/>
    <lineage>
        <taxon>Eukaryota</taxon>
        <taxon>Metazoa</taxon>
        <taxon>Chordata</taxon>
        <taxon>Craniata</taxon>
        <taxon>Vertebrata</taxon>
        <taxon>Euteleostomi</taxon>
        <taxon>Mammalia</taxon>
        <taxon>Eutheria</taxon>
        <taxon>Laurasiatheria</taxon>
        <taxon>Perissodactyla</taxon>
        <taxon>Equidae</taxon>
        <taxon>Equus</taxon>
    </lineage>
</organism>
<sequence>MFIAALFTIAKTWNQPTCPETDDWIKKMWYIYTMEYYSAIKKDKIGPFTATWMDLESIMLSEISQSEKDELYVTPLIGGNVATSFLHWSSSR</sequence>
<proteinExistence type="predicted"/>
<evidence type="ECO:0008006" key="3">
    <source>
        <dbReference type="Google" id="ProtNLM"/>
    </source>
</evidence>
<reference evidence="1 2" key="1">
    <citation type="journal article" date="2009" name="Science">
        <title>Genome sequence, comparative analysis, and population genetics of the domestic horse.</title>
        <authorList>
            <consortium name="Broad Institute Genome Sequencing Platform"/>
            <consortium name="Broad Institute Whole Genome Assembly Team"/>
            <person name="Wade C.M."/>
            <person name="Giulotto E."/>
            <person name="Sigurdsson S."/>
            <person name="Zoli M."/>
            <person name="Gnerre S."/>
            <person name="Imsland F."/>
            <person name="Lear T.L."/>
            <person name="Adelson D.L."/>
            <person name="Bailey E."/>
            <person name="Bellone R.R."/>
            <person name="Bloecker H."/>
            <person name="Distl O."/>
            <person name="Edgar R.C."/>
            <person name="Garber M."/>
            <person name="Leeb T."/>
            <person name="Mauceli E."/>
            <person name="MacLeod J.N."/>
            <person name="Penedo M.C.T."/>
            <person name="Raison J.M."/>
            <person name="Sharpe T."/>
            <person name="Vogel J."/>
            <person name="Andersson L."/>
            <person name="Antczak D.F."/>
            <person name="Biagi T."/>
            <person name="Binns M.M."/>
            <person name="Chowdhary B.P."/>
            <person name="Coleman S.J."/>
            <person name="Della Valle G."/>
            <person name="Fryc S."/>
            <person name="Guerin G."/>
            <person name="Hasegawa T."/>
            <person name="Hill E.W."/>
            <person name="Jurka J."/>
            <person name="Kiialainen A."/>
            <person name="Lindgren G."/>
            <person name="Liu J."/>
            <person name="Magnani E."/>
            <person name="Mickelson J.R."/>
            <person name="Murray J."/>
            <person name="Nergadze S.G."/>
            <person name="Onofrio R."/>
            <person name="Pedroni S."/>
            <person name="Piras M.F."/>
            <person name="Raudsepp T."/>
            <person name="Rocchi M."/>
            <person name="Roeed K.H."/>
            <person name="Ryder O.A."/>
            <person name="Searle S."/>
            <person name="Skow L."/>
            <person name="Swinburne J.E."/>
            <person name="Syvaenen A.C."/>
            <person name="Tozaki T."/>
            <person name="Valberg S.J."/>
            <person name="Vaudin M."/>
            <person name="White J.R."/>
            <person name="Zody M.C."/>
            <person name="Lander E.S."/>
            <person name="Lindblad-Toh K."/>
        </authorList>
    </citation>
    <scope>NUCLEOTIDE SEQUENCE [LARGE SCALE GENOMIC DNA]</scope>
    <source>
        <strain evidence="1 2">Thoroughbred</strain>
    </source>
</reference>
<keyword evidence="2" id="KW-1185">Reference proteome</keyword>
<protein>
    <recommendedName>
        <fullName evidence="3">DUF1725 domain-containing protein</fullName>
    </recommendedName>
</protein>
<dbReference type="AlphaFoldDB" id="A0A9L0R459"/>
<reference evidence="1" key="3">
    <citation type="submission" date="2025-09" db="UniProtKB">
        <authorList>
            <consortium name="Ensembl"/>
        </authorList>
    </citation>
    <scope>IDENTIFICATION</scope>
    <source>
        <strain evidence="1">Thoroughbred</strain>
    </source>
</reference>
<accession>A0A9L0R459</accession>
<name>A0A9L0R459_HORSE</name>
<dbReference type="Proteomes" id="UP000002281">
    <property type="component" value="Chromosome 26"/>
</dbReference>
<dbReference type="Ensembl" id="ENSECAT00000120848.1">
    <property type="protein sequence ID" value="ENSECAP00000057229.1"/>
    <property type="gene ID" value="ENSECAG00000054448.1"/>
</dbReference>
<dbReference type="GeneTree" id="ENSGT01150000286916"/>
<reference evidence="1" key="2">
    <citation type="submission" date="2025-08" db="UniProtKB">
        <authorList>
            <consortium name="Ensembl"/>
        </authorList>
    </citation>
    <scope>IDENTIFICATION</scope>
    <source>
        <strain evidence="1">Thoroughbred</strain>
    </source>
</reference>
<evidence type="ECO:0000313" key="1">
    <source>
        <dbReference type="Ensembl" id="ENSECAP00000057229.1"/>
    </source>
</evidence>